<evidence type="ECO:0000313" key="5">
    <source>
        <dbReference type="EMBL" id="OGH68851.1"/>
    </source>
</evidence>
<keyword evidence="3" id="KW-0067">ATP-binding</keyword>
<dbReference type="InterPro" id="IPR006195">
    <property type="entry name" value="aa-tRNA-synth_II"/>
</dbReference>
<evidence type="ECO:0000256" key="1">
    <source>
        <dbReference type="ARBA" id="ARBA00022598"/>
    </source>
</evidence>
<dbReference type="GO" id="GO:0004824">
    <property type="term" value="F:lysine-tRNA ligase activity"/>
    <property type="evidence" value="ECO:0007669"/>
    <property type="project" value="InterPro"/>
</dbReference>
<dbReference type="InterPro" id="IPR004525">
    <property type="entry name" value="EpmA"/>
</dbReference>
<evidence type="ECO:0000256" key="3">
    <source>
        <dbReference type="ARBA" id="ARBA00022840"/>
    </source>
</evidence>
<dbReference type="Proteomes" id="UP000177953">
    <property type="component" value="Unassembled WGS sequence"/>
</dbReference>
<name>A0A1F6MB45_9BACT</name>
<evidence type="ECO:0000313" key="6">
    <source>
        <dbReference type="Proteomes" id="UP000177953"/>
    </source>
</evidence>
<dbReference type="PROSITE" id="PS50862">
    <property type="entry name" value="AA_TRNA_LIGASE_II"/>
    <property type="match status" value="1"/>
</dbReference>
<dbReference type="GO" id="GO:0005829">
    <property type="term" value="C:cytosol"/>
    <property type="evidence" value="ECO:0007669"/>
    <property type="project" value="TreeGrafter"/>
</dbReference>
<accession>A0A1F6MB45</accession>
<dbReference type="GO" id="GO:0006430">
    <property type="term" value="P:lysyl-tRNA aminoacylation"/>
    <property type="evidence" value="ECO:0007669"/>
    <property type="project" value="InterPro"/>
</dbReference>
<dbReference type="InterPro" id="IPR018149">
    <property type="entry name" value="Lys-tRNA-synth_II_C"/>
</dbReference>
<dbReference type="Pfam" id="PF00152">
    <property type="entry name" value="tRNA-synt_2"/>
    <property type="match status" value="1"/>
</dbReference>
<keyword evidence="2" id="KW-0547">Nucleotide-binding</keyword>
<organism evidence="5 6">
    <name type="scientific">Candidatus Magasanikbacteria bacterium RIFCSPHIGHO2_01_FULL_47_8</name>
    <dbReference type="NCBI Taxonomy" id="1798673"/>
    <lineage>
        <taxon>Bacteria</taxon>
        <taxon>Candidatus Magasanikiibacteriota</taxon>
    </lineage>
</organism>
<proteinExistence type="predicted"/>
<dbReference type="InterPro" id="IPR045864">
    <property type="entry name" value="aa-tRNA-synth_II/BPL/LPL"/>
</dbReference>
<dbReference type="InterPro" id="IPR004364">
    <property type="entry name" value="Aa-tRNA-synt_II"/>
</dbReference>
<dbReference type="GO" id="GO:0000049">
    <property type="term" value="F:tRNA binding"/>
    <property type="evidence" value="ECO:0007669"/>
    <property type="project" value="TreeGrafter"/>
</dbReference>
<protein>
    <submittedName>
        <fullName evidence="5">EF-P lysine aminoacylase GenX</fullName>
    </submittedName>
</protein>
<gene>
    <name evidence="5" type="ORF">A2754_03330</name>
</gene>
<dbReference type="Gene3D" id="3.30.930.10">
    <property type="entry name" value="Bira Bifunctional Protein, Domain 2"/>
    <property type="match status" value="1"/>
</dbReference>
<dbReference type="GO" id="GO:0005524">
    <property type="term" value="F:ATP binding"/>
    <property type="evidence" value="ECO:0007669"/>
    <property type="project" value="UniProtKB-KW"/>
</dbReference>
<dbReference type="PANTHER" id="PTHR42918">
    <property type="entry name" value="LYSYL-TRNA SYNTHETASE"/>
    <property type="match status" value="1"/>
</dbReference>
<sequence>MSTWSDLKNNHRLKEIYEQRIKIVKSIREFFWSNNFVETETPVAVRYASQEPYLNPIPAAIHDTRSTIYKMYLRTSPEYALKKLLAAGFEKIFEIGKCFRDFESFGGNHNTEFTMLEWYRAPGTYQEIMDDTEKLFKYVSESLKIEDLRFKDYKIKVNQTWDRMTMKEVWQKYVGVNLDEYLKIERLKDLVSERGYQVETEDMYEDLFFKLFLNEIEPKLGLERPIFVYNYPAEMSSLSRLCDHDSRYAERFELYIGGLEVANAFGELTDADEQLHRLTKDQELRSKLRKEIWPVDPDFIAALRSGIGSAGLPADLSAEALAKVGALAKAGGIALGVDRMILLFTGAKDINEVMFNSVNDQLTTNN</sequence>
<evidence type="ECO:0000256" key="2">
    <source>
        <dbReference type="ARBA" id="ARBA00022741"/>
    </source>
</evidence>
<comment type="caution">
    <text evidence="5">The sequence shown here is derived from an EMBL/GenBank/DDBJ whole genome shotgun (WGS) entry which is preliminary data.</text>
</comment>
<evidence type="ECO:0000259" key="4">
    <source>
        <dbReference type="PROSITE" id="PS50862"/>
    </source>
</evidence>
<dbReference type="NCBIfam" id="TIGR00462">
    <property type="entry name" value="genX"/>
    <property type="match status" value="1"/>
</dbReference>
<dbReference type="PANTHER" id="PTHR42918:SF6">
    <property type="entry name" value="ELONGATION FACTOR P--(R)-BETA-LYSINE LIGASE"/>
    <property type="match status" value="1"/>
</dbReference>
<dbReference type="PRINTS" id="PR00982">
    <property type="entry name" value="TRNASYNTHLYS"/>
</dbReference>
<feature type="domain" description="Aminoacyl-transfer RNA synthetases class-II family profile" evidence="4">
    <location>
        <begin position="22"/>
        <end position="345"/>
    </location>
</feature>
<reference evidence="5 6" key="1">
    <citation type="journal article" date="2016" name="Nat. Commun.">
        <title>Thousands of microbial genomes shed light on interconnected biogeochemical processes in an aquifer system.</title>
        <authorList>
            <person name="Anantharaman K."/>
            <person name="Brown C.T."/>
            <person name="Hug L.A."/>
            <person name="Sharon I."/>
            <person name="Castelle C.J."/>
            <person name="Probst A.J."/>
            <person name="Thomas B.C."/>
            <person name="Singh A."/>
            <person name="Wilkins M.J."/>
            <person name="Karaoz U."/>
            <person name="Brodie E.L."/>
            <person name="Williams K.H."/>
            <person name="Hubbard S.S."/>
            <person name="Banfield J.F."/>
        </authorList>
    </citation>
    <scope>NUCLEOTIDE SEQUENCE [LARGE SCALE GENOMIC DNA]</scope>
</reference>
<dbReference type="EMBL" id="MFPU01000078">
    <property type="protein sequence ID" value="OGH68851.1"/>
    <property type="molecule type" value="Genomic_DNA"/>
</dbReference>
<dbReference type="SUPFAM" id="SSF55681">
    <property type="entry name" value="Class II aaRS and biotin synthetases"/>
    <property type="match status" value="1"/>
</dbReference>
<dbReference type="AlphaFoldDB" id="A0A1F6MB45"/>
<keyword evidence="1" id="KW-0436">Ligase</keyword>